<accession>A0A370TL44</accession>
<dbReference type="InterPro" id="IPR049326">
    <property type="entry name" value="Rhodopsin_dom_fungi"/>
</dbReference>
<feature type="transmembrane region" description="Helical" evidence="7">
    <location>
        <begin position="182"/>
        <end position="206"/>
    </location>
</feature>
<feature type="domain" description="Rhodopsin" evidence="8">
    <location>
        <begin position="36"/>
        <end position="275"/>
    </location>
</feature>
<name>A0A370TL44_9HELO</name>
<dbReference type="PANTHER" id="PTHR33048:SF19">
    <property type="entry name" value="MEMBRANE PROTEIN PTH11-LIKE, PUTATIVE (AFU_ORTHOLOGUE AFUA_1G14080)-RELATED"/>
    <property type="match status" value="1"/>
</dbReference>
<evidence type="ECO:0000256" key="7">
    <source>
        <dbReference type="SAM" id="Phobius"/>
    </source>
</evidence>
<dbReference type="InterPro" id="IPR052337">
    <property type="entry name" value="SAT4-like"/>
</dbReference>
<evidence type="ECO:0000256" key="1">
    <source>
        <dbReference type="ARBA" id="ARBA00004141"/>
    </source>
</evidence>
<dbReference type="Proteomes" id="UP000254866">
    <property type="component" value="Unassembled WGS sequence"/>
</dbReference>
<dbReference type="AlphaFoldDB" id="A0A370TL44"/>
<evidence type="ECO:0000256" key="2">
    <source>
        <dbReference type="ARBA" id="ARBA00022692"/>
    </source>
</evidence>
<feature type="compositionally biased region" description="Acidic residues" evidence="6">
    <location>
        <begin position="320"/>
        <end position="329"/>
    </location>
</feature>
<evidence type="ECO:0000313" key="10">
    <source>
        <dbReference type="Proteomes" id="UP000254866"/>
    </source>
</evidence>
<dbReference type="PANTHER" id="PTHR33048">
    <property type="entry name" value="PTH11-LIKE INTEGRAL MEMBRANE PROTEIN (AFU_ORTHOLOGUE AFUA_5G11245)"/>
    <property type="match status" value="1"/>
</dbReference>
<evidence type="ECO:0000256" key="6">
    <source>
        <dbReference type="SAM" id="MobiDB-lite"/>
    </source>
</evidence>
<proteinExistence type="inferred from homology"/>
<comment type="subcellular location">
    <subcellularLocation>
        <location evidence="1">Membrane</location>
        <topology evidence="1">Multi-pass membrane protein</topology>
    </subcellularLocation>
</comment>
<feature type="transmembrane region" description="Helical" evidence="7">
    <location>
        <begin position="54"/>
        <end position="76"/>
    </location>
</feature>
<evidence type="ECO:0000313" key="9">
    <source>
        <dbReference type="EMBL" id="RDL36250.1"/>
    </source>
</evidence>
<sequence length="398" mass="44126">MTFYSSPPAATEFDDAKPTLLVAWWITLFCTCLILLRLAGRYIRLEKLYPEDKITAVVLLPLYVRIACVHFVLLYGTNNAQFAFDLSPEEVHKKVTGSRLVLAGRVFYAATLWTLKLATLEFLGRIAGASMNKSSQKLIVLLRYTLAVSFVAVVISDLVECRPISHYWQVIPDPGPKCRQGFAQLLTMGLSSIILDVILIALPVPIILSTRIATKRKVLLVLLFAFGFLTVGITLYRIPQIIQRHGDQVVRSMWASVELLAATTVANLAAVGSFLRDSGAKKSKFRPGYDNGTGATASQRQMQVAASQWVGDERNREVDSGEWTDDIEPEVVVSSSSKNQKRHDQSCDVRGTSSSESRYSLVRPGQRASSQLPGVLEHNNPRMPSPVLLDSIRDFQRG</sequence>
<dbReference type="GO" id="GO:0016020">
    <property type="term" value="C:membrane"/>
    <property type="evidence" value="ECO:0007669"/>
    <property type="project" value="UniProtKB-SubCell"/>
</dbReference>
<feature type="transmembrane region" description="Helical" evidence="7">
    <location>
        <begin position="20"/>
        <end position="42"/>
    </location>
</feature>
<comment type="similarity">
    <text evidence="5">Belongs to the SAT4 family.</text>
</comment>
<dbReference type="GeneID" id="43599711"/>
<gene>
    <name evidence="9" type="ORF">BP5553_06862</name>
</gene>
<feature type="transmembrane region" description="Helical" evidence="7">
    <location>
        <begin position="253"/>
        <end position="275"/>
    </location>
</feature>
<dbReference type="EMBL" id="NPIC01000005">
    <property type="protein sequence ID" value="RDL36250.1"/>
    <property type="molecule type" value="Genomic_DNA"/>
</dbReference>
<feature type="transmembrane region" description="Helical" evidence="7">
    <location>
        <begin position="218"/>
        <end position="238"/>
    </location>
</feature>
<protein>
    <submittedName>
        <fullName evidence="9">Integral membrane protein Pth11-like</fullName>
    </submittedName>
</protein>
<comment type="caution">
    <text evidence="9">The sequence shown here is derived from an EMBL/GenBank/DDBJ whole genome shotgun (WGS) entry which is preliminary data.</text>
</comment>
<keyword evidence="3 7" id="KW-1133">Transmembrane helix</keyword>
<evidence type="ECO:0000259" key="8">
    <source>
        <dbReference type="Pfam" id="PF20684"/>
    </source>
</evidence>
<keyword evidence="10" id="KW-1185">Reference proteome</keyword>
<feature type="transmembrane region" description="Helical" evidence="7">
    <location>
        <begin position="106"/>
        <end position="126"/>
    </location>
</feature>
<organism evidence="9 10">
    <name type="scientific">Venustampulla echinocandica</name>
    <dbReference type="NCBI Taxonomy" id="2656787"/>
    <lineage>
        <taxon>Eukaryota</taxon>
        <taxon>Fungi</taxon>
        <taxon>Dikarya</taxon>
        <taxon>Ascomycota</taxon>
        <taxon>Pezizomycotina</taxon>
        <taxon>Leotiomycetes</taxon>
        <taxon>Helotiales</taxon>
        <taxon>Pleuroascaceae</taxon>
        <taxon>Venustampulla</taxon>
    </lineage>
</organism>
<dbReference type="Pfam" id="PF20684">
    <property type="entry name" value="Fung_rhodopsin"/>
    <property type="match status" value="1"/>
</dbReference>
<evidence type="ECO:0000256" key="5">
    <source>
        <dbReference type="ARBA" id="ARBA00038359"/>
    </source>
</evidence>
<evidence type="ECO:0000256" key="3">
    <source>
        <dbReference type="ARBA" id="ARBA00022989"/>
    </source>
</evidence>
<feature type="transmembrane region" description="Helical" evidence="7">
    <location>
        <begin position="138"/>
        <end position="159"/>
    </location>
</feature>
<evidence type="ECO:0000256" key="4">
    <source>
        <dbReference type="ARBA" id="ARBA00023136"/>
    </source>
</evidence>
<dbReference type="OrthoDB" id="5398233at2759"/>
<keyword evidence="2 7" id="KW-0812">Transmembrane</keyword>
<feature type="region of interest" description="Disordered" evidence="6">
    <location>
        <begin position="306"/>
        <end position="398"/>
    </location>
</feature>
<reference evidence="9 10" key="1">
    <citation type="journal article" date="2018" name="IMA Fungus">
        <title>IMA Genome-F 9: Draft genome sequence of Annulohypoxylon stygium, Aspergillus mulundensis, Berkeleyomyces basicola (syn. Thielaviopsis basicola), Ceratocystis smalleyi, two Cercospora beticola strains, Coleophoma cylindrospora, Fusarium fracticaudum, Phialophora cf. hyalina, and Morchella septimelata.</title>
        <authorList>
            <person name="Wingfield B.D."/>
            <person name="Bills G.F."/>
            <person name="Dong Y."/>
            <person name="Huang W."/>
            <person name="Nel W.J."/>
            <person name="Swalarsk-Parry B.S."/>
            <person name="Vaghefi N."/>
            <person name="Wilken P.M."/>
            <person name="An Z."/>
            <person name="de Beer Z.W."/>
            <person name="De Vos L."/>
            <person name="Chen L."/>
            <person name="Duong T.A."/>
            <person name="Gao Y."/>
            <person name="Hammerbacher A."/>
            <person name="Kikkert J.R."/>
            <person name="Li Y."/>
            <person name="Li H."/>
            <person name="Li K."/>
            <person name="Li Q."/>
            <person name="Liu X."/>
            <person name="Ma X."/>
            <person name="Naidoo K."/>
            <person name="Pethybridge S.J."/>
            <person name="Sun J."/>
            <person name="Steenkamp E.T."/>
            <person name="van der Nest M.A."/>
            <person name="van Wyk S."/>
            <person name="Wingfield M.J."/>
            <person name="Xiong C."/>
            <person name="Yue Q."/>
            <person name="Zhang X."/>
        </authorList>
    </citation>
    <scope>NUCLEOTIDE SEQUENCE [LARGE SCALE GENOMIC DNA]</scope>
    <source>
        <strain evidence="9 10">BP 5553</strain>
    </source>
</reference>
<keyword evidence="4 7" id="KW-0472">Membrane</keyword>
<dbReference type="RefSeq" id="XP_031868906.1">
    <property type="nucleotide sequence ID" value="XM_032015485.1"/>
</dbReference>